<evidence type="ECO:0000256" key="1">
    <source>
        <dbReference type="SAM" id="Phobius"/>
    </source>
</evidence>
<organism evidence="2 3">
    <name type="scientific">Clostridium zeae</name>
    <dbReference type="NCBI Taxonomy" id="2759022"/>
    <lineage>
        <taxon>Bacteria</taxon>
        <taxon>Bacillati</taxon>
        <taxon>Bacillota</taxon>
        <taxon>Clostridia</taxon>
        <taxon>Eubacteriales</taxon>
        <taxon>Clostridiaceae</taxon>
        <taxon>Clostridium</taxon>
    </lineage>
</organism>
<feature type="transmembrane region" description="Helical" evidence="1">
    <location>
        <begin position="60"/>
        <end position="85"/>
    </location>
</feature>
<sequence length="248" mass="29115">MFKNFFYNIDRVRSFINKGIFILLILSAALFYIFGLSVIIDKLVISNRDAESFLIANTNLNTVVYSVLPIIVIMMLVLYILILIFKNRESSYIYQFGQINRIQPKRKFGLLKFSFTVVVIISILSFWFYYTVKNYYELLPSKIVHHNIIKSKELTYSYNDIKDCDIKVKTRGKNDSELVYNINFNDGSSFDVAHNIYTEGSYIGAIGELDNIILDKKIKKNINKQNYYLLLNSKDEEEIKVYKRVFNE</sequence>
<feature type="transmembrane region" description="Helical" evidence="1">
    <location>
        <begin position="20"/>
        <end position="40"/>
    </location>
</feature>
<accession>A0ABQ1E4P6</accession>
<dbReference type="Proteomes" id="UP000663802">
    <property type="component" value="Unassembled WGS sequence"/>
</dbReference>
<evidence type="ECO:0000313" key="2">
    <source>
        <dbReference type="EMBL" id="GFZ29716.1"/>
    </source>
</evidence>
<proteinExistence type="predicted"/>
<comment type="caution">
    <text evidence="2">The sequence shown here is derived from an EMBL/GenBank/DDBJ whole genome shotgun (WGS) entry which is preliminary data.</text>
</comment>
<keyword evidence="3" id="KW-1185">Reference proteome</keyword>
<name>A0ABQ1E4P6_9CLOT</name>
<protein>
    <submittedName>
        <fullName evidence="2">Uncharacterized protein</fullName>
    </submittedName>
</protein>
<feature type="transmembrane region" description="Helical" evidence="1">
    <location>
        <begin position="110"/>
        <end position="130"/>
    </location>
</feature>
<keyword evidence="1" id="KW-1133">Transmembrane helix</keyword>
<keyword evidence="1" id="KW-0472">Membrane</keyword>
<dbReference type="EMBL" id="BMBA01000001">
    <property type="protein sequence ID" value="GFZ29716.1"/>
    <property type="molecule type" value="Genomic_DNA"/>
</dbReference>
<keyword evidence="1" id="KW-0812">Transmembrane</keyword>
<dbReference type="RefSeq" id="WP_206867733.1">
    <property type="nucleotide sequence ID" value="NZ_BMBA01000001.1"/>
</dbReference>
<evidence type="ECO:0000313" key="3">
    <source>
        <dbReference type="Proteomes" id="UP000663802"/>
    </source>
</evidence>
<gene>
    <name evidence="2" type="ORF">CSC2_02420</name>
</gene>
<reference evidence="2 3" key="1">
    <citation type="journal article" date="2021" name="Int. J. Syst. Evol. Microbiol.">
        <title>Clostridium zeae sp. nov., isolated from corn silage.</title>
        <authorList>
            <person name="Kobayashi H."/>
            <person name="Tanizawa Y."/>
            <person name="Yagura M."/>
            <person name="Sakamoto M."/>
            <person name="Ohkuma M."/>
            <person name="Tohno M."/>
        </authorList>
    </citation>
    <scope>NUCLEOTIDE SEQUENCE [LARGE SCALE GENOMIC DNA]</scope>
    <source>
        <strain evidence="2 3">CSC2</strain>
    </source>
</reference>